<dbReference type="InterPro" id="IPR036390">
    <property type="entry name" value="WH_DNA-bd_sf"/>
</dbReference>
<keyword evidence="2 7" id="KW-0808">Transferase</keyword>
<protein>
    <submittedName>
        <fullName evidence="7">Hydroxyneurosporene methyltransferase</fullName>
    </submittedName>
</protein>
<comment type="caution">
    <text evidence="7">The sequence shown here is derived from an EMBL/GenBank/DDBJ whole genome shotgun (WGS) entry which is preliminary data.</text>
</comment>
<evidence type="ECO:0000256" key="2">
    <source>
        <dbReference type="ARBA" id="ARBA00022679"/>
    </source>
</evidence>
<dbReference type="PANTHER" id="PTHR43712">
    <property type="entry name" value="PUTATIVE (AFU_ORTHOLOGUE AFUA_4G14580)-RELATED"/>
    <property type="match status" value="1"/>
</dbReference>
<dbReference type="GO" id="GO:0032259">
    <property type="term" value="P:methylation"/>
    <property type="evidence" value="ECO:0007669"/>
    <property type="project" value="UniProtKB-KW"/>
</dbReference>
<dbReference type="Pfam" id="PF08100">
    <property type="entry name" value="Dimerisation"/>
    <property type="match status" value="1"/>
</dbReference>
<gene>
    <name evidence="7" type="ORF">AU192_02230</name>
</gene>
<dbReference type="InterPro" id="IPR001077">
    <property type="entry name" value="COMT_C"/>
</dbReference>
<reference evidence="7 8" key="1">
    <citation type="submission" date="2016-01" db="EMBL/GenBank/DDBJ databases">
        <authorList>
            <consortium name="TB Trials Study Group"/>
            <person name="Sutton G."/>
            <person name="Brinkac L."/>
            <person name="Sanka R."/>
            <person name="Adams M."/>
            <person name="Lau E.L."/>
            <person name="Macaden R."/>
            <person name="Grewal H.M.S."/>
        </authorList>
    </citation>
    <scope>NUCLEOTIDE SEQUENCE [LARGE SCALE GENOMIC DNA]</scope>
    <source>
        <strain evidence="7 8">IS-1744</strain>
    </source>
</reference>
<evidence type="ECO:0000256" key="3">
    <source>
        <dbReference type="ARBA" id="ARBA00022691"/>
    </source>
</evidence>
<dbReference type="CDD" id="cd02440">
    <property type="entry name" value="AdoMet_MTases"/>
    <property type="match status" value="1"/>
</dbReference>
<dbReference type="Pfam" id="PF00891">
    <property type="entry name" value="Methyltransf_2"/>
    <property type="match status" value="1"/>
</dbReference>
<feature type="domain" description="O-methyltransferase C-terminal" evidence="5">
    <location>
        <begin position="138"/>
        <end position="345"/>
    </location>
</feature>
<dbReference type="SUPFAM" id="SSF53335">
    <property type="entry name" value="S-adenosyl-L-methionine-dependent methyltransferases"/>
    <property type="match status" value="1"/>
</dbReference>
<dbReference type="PROSITE" id="PS51683">
    <property type="entry name" value="SAM_OMT_II"/>
    <property type="match status" value="1"/>
</dbReference>
<dbReference type="GO" id="GO:0046983">
    <property type="term" value="F:protein dimerization activity"/>
    <property type="evidence" value="ECO:0007669"/>
    <property type="project" value="InterPro"/>
</dbReference>
<evidence type="ECO:0000256" key="1">
    <source>
        <dbReference type="ARBA" id="ARBA00022603"/>
    </source>
</evidence>
<evidence type="ECO:0000313" key="8">
    <source>
        <dbReference type="Proteomes" id="UP000053707"/>
    </source>
</evidence>
<evidence type="ECO:0000256" key="4">
    <source>
        <dbReference type="PIRSR" id="PIRSR005739-1"/>
    </source>
</evidence>
<dbReference type="EMBL" id="LQIR01000012">
    <property type="protein sequence ID" value="KUI18019.1"/>
    <property type="molecule type" value="Genomic_DNA"/>
</dbReference>
<dbReference type="Gene3D" id="3.40.50.150">
    <property type="entry name" value="Vaccinia Virus protein VP39"/>
    <property type="match status" value="1"/>
</dbReference>
<dbReference type="InterPro" id="IPR016461">
    <property type="entry name" value="COMT-like"/>
</dbReference>
<dbReference type="PIRSF" id="PIRSF005739">
    <property type="entry name" value="O-mtase"/>
    <property type="match status" value="1"/>
</dbReference>
<proteinExistence type="predicted"/>
<dbReference type="Gene3D" id="1.10.287.1350">
    <property type="match status" value="1"/>
</dbReference>
<dbReference type="InterPro" id="IPR036388">
    <property type="entry name" value="WH-like_DNA-bd_sf"/>
</dbReference>
<feature type="domain" description="O-methyltransferase dimerisation" evidence="6">
    <location>
        <begin position="40"/>
        <end position="114"/>
    </location>
</feature>
<dbReference type="InterPro" id="IPR012967">
    <property type="entry name" value="COMT_dimerisation"/>
</dbReference>
<dbReference type="Gene3D" id="1.10.10.10">
    <property type="entry name" value="Winged helix-like DNA-binding domain superfamily/Winged helix DNA-binding domain"/>
    <property type="match status" value="1"/>
</dbReference>
<evidence type="ECO:0000259" key="5">
    <source>
        <dbReference type="Pfam" id="PF00891"/>
    </source>
</evidence>
<dbReference type="PANTHER" id="PTHR43712:SF2">
    <property type="entry name" value="O-METHYLTRANSFERASE CICE"/>
    <property type="match status" value="1"/>
</dbReference>
<feature type="active site" description="Proton acceptor" evidence="4">
    <location>
        <position position="274"/>
    </location>
</feature>
<keyword evidence="1 7" id="KW-0489">Methyltransferase</keyword>
<sequence>MPNKPAKVPPMPVVRVVDRLRAALQSVHRSTVPASVAILEMVTGAWTTQTMFVAAKLGVADELANGPARAADIAERVGADPDALYRLMRALTSKGLLDHRRDDTFSLTKVGDALRSDHPESMRDMVLFIGHQARWEDWGSLLHSVQTGEPSVIKLRGMPYFDYLETDPELAQVFNKAMTATSGITNEIALSQYDFSAFKLIVDVGGGHGLLLSTILNRAPGAHGIVYDLPSVVSDAATTFKAAGVTDRCTAEGGSFLERVPEGGDAYVLKNIIHDWDDATSLTILRNIRTAIAPHGKLLLLEMVLPQRATPFIGFQLDLEMLVTVGGRERTRTDYAELLRGAGFRLDRVVNTITPISIVEATPI</sequence>
<keyword evidence="3" id="KW-0949">S-adenosyl-L-methionine</keyword>
<evidence type="ECO:0000259" key="6">
    <source>
        <dbReference type="Pfam" id="PF08100"/>
    </source>
</evidence>
<dbReference type="SUPFAM" id="SSF46785">
    <property type="entry name" value="Winged helix' DNA-binding domain"/>
    <property type="match status" value="1"/>
</dbReference>
<keyword evidence="8" id="KW-1185">Reference proteome</keyword>
<dbReference type="AlphaFoldDB" id="A0A117JKM4"/>
<evidence type="ECO:0000313" key="7">
    <source>
        <dbReference type="EMBL" id="KUI18019.1"/>
    </source>
</evidence>
<name>A0A117JKM4_9MYCO</name>
<dbReference type="GO" id="GO:0008171">
    <property type="term" value="F:O-methyltransferase activity"/>
    <property type="evidence" value="ECO:0007669"/>
    <property type="project" value="InterPro"/>
</dbReference>
<dbReference type="Proteomes" id="UP000053707">
    <property type="component" value="Unassembled WGS sequence"/>
</dbReference>
<dbReference type="InterPro" id="IPR029063">
    <property type="entry name" value="SAM-dependent_MTases_sf"/>
</dbReference>
<accession>A0A117JKM4</accession>
<organism evidence="7 8">
    <name type="scientific">Mycobacterium lehmannii</name>
    <dbReference type="NCBI Taxonomy" id="2048550"/>
    <lineage>
        <taxon>Bacteria</taxon>
        <taxon>Bacillati</taxon>
        <taxon>Actinomycetota</taxon>
        <taxon>Actinomycetes</taxon>
        <taxon>Mycobacteriales</taxon>
        <taxon>Mycobacteriaceae</taxon>
        <taxon>Mycobacterium</taxon>
    </lineage>
</organism>